<reference evidence="1 2" key="1">
    <citation type="submission" date="2022-01" db="EMBL/GenBank/DDBJ databases">
        <title>Draft genome sequence of Sabulilitoribacter multivorans KCTC 32326.</title>
        <authorList>
            <person name="Oh J.-S."/>
        </authorList>
    </citation>
    <scope>NUCLEOTIDE SEQUENCE [LARGE SCALE GENOMIC DNA]</scope>
    <source>
        <strain evidence="1 2">M-M16</strain>
    </source>
</reference>
<sequence length="144" mass="15943">MKPYLFIFLISFLSLTNCSIGNDDNTQPQVVEVYWNLINVTGGIAGVDEDYALGEIIWRFNEASGVLSVENNNTDDTKQDGLDSGDYTYSILDDNGDLFLVVDSDEMGHLTITANEFILNENETSQGSGADGFIYTFRKTTVTE</sequence>
<protein>
    <recommendedName>
        <fullName evidence="3">Lipocalin-like domain-containing protein</fullName>
    </recommendedName>
</protein>
<evidence type="ECO:0008006" key="3">
    <source>
        <dbReference type="Google" id="ProtNLM"/>
    </source>
</evidence>
<dbReference type="RefSeq" id="WP_237232470.1">
    <property type="nucleotide sequence ID" value="NZ_JAKKDV010000008.1"/>
</dbReference>
<evidence type="ECO:0000313" key="1">
    <source>
        <dbReference type="EMBL" id="MCF7561738.1"/>
    </source>
</evidence>
<dbReference type="EMBL" id="JAKKDV010000008">
    <property type="protein sequence ID" value="MCF7561738.1"/>
    <property type="molecule type" value="Genomic_DNA"/>
</dbReference>
<evidence type="ECO:0000313" key="2">
    <source>
        <dbReference type="Proteomes" id="UP001200022"/>
    </source>
</evidence>
<accession>A0ABS9IMA6</accession>
<organism evidence="1 2">
    <name type="scientific">Flaviramulus multivorans</name>
    <dbReference type="NCBI Taxonomy" id="1304750"/>
    <lineage>
        <taxon>Bacteria</taxon>
        <taxon>Pseudomonadati</taxon>
        <taxon>Bacteroidota</taxon>
        <taxon>Flavobacteriia</taxon>
        <taxon>Flavobacteriales</taxon>
        <taxon>Flavobacteriaceae</taxon>
        <taxon>Flaviramulus</taxon>
    </lineage>
</organism>
<name>A0ABS9IMA6_9FLAO</name>
<comment type="caution">
    <text evidence="1">The sequence shown here is derived from an EMBL/GenBank/DDBJ whole genome shotgun (WGS) entry which is preliminary data.</text>
</comment>
<gene>
    <name evidence="1" type="ORF">L3X39_13905</name>
</gene>
<proteinExistence type="predicted"/>
<dbReference type="Proteomes" id="UP001200022">
    <property type="component" value="Unassembled WGS sequence"/>
</dbReference>
<keyword evidence="2" id="KW-1185">Reference proteome</keyword>